<feature type="transmembrane region" description="Helical" evidence="1">
    <location>
        <begin position="7"/>
        <end position="27"/>
    </location>
</feature>
<sequence>MNKAFKVGILLVILAVPAFIFVFLHSFGRNYFDTDTFYSEGVDTLLVDCEVKHPTKYRVNDPTFSSDSINVYLLNSDPVINSSLTSSWISWFEAFDELPVSFKQVIVDETCNQNEYSIDNILCLSQSQIDKLYCNLIVNKEAVTGPYGVLINEDKVIKGYFNLSESKEIDRLFAEIQILLTNYE</sequence>
<evidence type="ECO:0000256" key="1">
    <source>
        <dbReference type="SAM" id="Phobius"/>
    </source>
</evidence>
<keyword evidence="1" id="KW-1133">Transmembrane helix</keyword>
<protein>
    <submittedName>
        <fullName evidence="2">Uncharacterized protein</fullName>
    </submittedName>
</protein>
<accession>A0A848J3S7</accession>
<dbReference type="AlphaFoldDB" id="A0A848J3S7"/>
<dbReference type="EMBL" id="JABBNU010000011">
    <property type="protein sequence ID" value="NMM50165.1"/>
    <property type="molecule type" value="Genomic_DNA"/>
</dbReference>
<keyword evidence="3" id="KW-1185">Reference proteome</keyword>
<proteinExistence type="predicted"/>
<reference evidence="2 3" key="1">
    <citation type="submission" date="2020-04" db="EMBL/GenBank/DDBJ databases">
        <title>Flammeovirgaceae bacterium KN852 isolated from deep sea.</title>
        <authorList>
            <person name="Zhang D.-C."/>
        </authorList>
    </citation>
    <scope>NUCLEOTIDE SEQUENCE [LARGE SCALE GENOMIC DNA]</scope>
    <source>
        <strain evidence="2 3">KN852</strain>
    </source>
</reference>
<keyword evidence="1" id="KW-0472">Membrane</keyword>
<evidence type="ECO:0000313" key="3">
    <source>
        <dbReference type="Proteomes" id="UP000559010"/>
    </source>
</evidence>
<keyword evidence="1" id="KW-0812">Transmembrane</keyword>
<comment type="caution">
    <text evidence="2">The sequence shown here is derived from an EMBL/GenBank/DDBJ whole genome shotgun (WGS) entry which is preliminary data.</text>
</comment>
<gene>
    <name evidence="2" type="ORF">HH304_17285</name>
</gene>
<dbReference type="Proteomes" id="UP000559010">
    <property type="component" value="Unassembled WGS sequence"/>
</dbReference>
<organism evidence="2 3">
    <name type="scientific">Marinigracilibium pacificum</name>
    <dbReference type="NCBI Taxonomy" id="2729599"/>
    <lineage>
        <taxon>Bacteria</taxon>
        <taxon>Pseudomonadati</taxon>
        <taxon>Bacteroidota</taxon>
        <taxon>Cytophagia</taxon>
        <taxon>Cytophagales</taxon>
        <taxon>Flammeovirgaceae</taxon>
        <taxon>Marinigracilibium</taxon>
    </lineage>
</organism>
<name>A0A848J3S7_9BACT</name>
<dbReference type="RefSeq" id="WP_169684489.1">
    <property type="nucleotide sequence ID" value="NZ_JABBNU010000011.1"/>
</dbReference>
<evidence type="ECO:0000313" key="2">
    <source>
        <dbReference type="EMBL" id="NMM50165.1"/>
    </source>
</evidence>